<dbReference type="AlphaFoldDB" id="A0A1W1HC09"/>
<dbReference type="Proteomes" id="UP000191931">
    <property type="component" value="Unassembled WGS sequence"/>
</dbReference>
<keyword evidence="2" id="KW-1185">Reference proteome</keyword>
<dbReference type="EMBL" id="FWEV01000120">
    <property type="protein sequence ID" value="SLM30031.1"/>
    <property type="molecule type" value="Genomic_DNA"/>
</dbReference>
<proteinExistence type="predicted"/>
<protein>
    <submittedName>
        <fullName evidence="1">Uncharacterized protein</fullName>
    </submittedName>
</protein>
<organism evidence="1 2">
    <name type="scientific">Desulfamplus magnetovallimortis</name>
    <dbReference type="NCBI Taxonomy" id="1246637"/>
    <lineage>
        <taxon>Bacteria</taxon>
        <taxon>Pseudomonadati</taxon>
        <taxon>Thermodesulfobacteriota</taxon>
        <taxon>Desulfobacteria</taxon>
        <taxon>Desulfobacterales</taxon>
        <taxon>Desulfobacteraceae</taxon>
        <taxon>Desulfamplus</taxon>
    </lineage>
</organism>
<accession>A0A1W1HC09</accession>
<name>A0A1W1HC09_9BACT</name>
<gene>
    <name evidence="1" type="ORF">MTBBW1_2060003</name>
</gene>
<dbReference type="STRING" id="1246637.MTBBW1_2060003"/>
<evidence type="ECO:0000313" key="1">
    <source>
        <dbReference type="EMBL" id="SLM30031.1"/>
    </source>
</evidence>
<evidence type="ECO:0000313" key="2">
    <source>
        <dbReference type="Proteomes" id="UP000191931"/>
    </source>
</evidence>
<reference evidence="1 2" key="1">
    <citation type="submission" date="2017-03" db="EMBL/GenBank/DDBJ databases">
        <authorList>
            <person name="Afonso C.L."/>
            <person name="Miller P.J."/>
            <person name="Scott M.A."/>
            <person name="Spackman E."/>
            <person name="Goraichik I."/>
            <person name="Dimitrov K.M."/>
            <person name="Suarez D.L."/>
            <person name="Swayne D.E."/>
        </authorList>
    </citation>
    <scope>NUCLEOTIDE SEQUENCE [LARGE SCALE GENOMIC DNA]</scope>
    <source>
        <strain evidence="1">PRJEB14757</strain>
    </source>
</reference>
<sequence length="59" mass="7021">MIVIFTVKNALRVPDFKEKYFAIKVKTCEKYFSVIMNKTTKLTVNFNFLILYPSFFCII</sequence>